<proteinExistence type="predicted"/>
<accession>A0A0F8VS47</accession>
<evidence type="ECO:0000313" key="1">
    <source>
        <dbReference type="EMBL" id="KKK47178.1"/>
    </source>
</evidence>
<gene>
    <name evidence="1" type="ORF">LCGC14_3157810</name>
</gene>
<sequence>YASYSKHLDELGDLVQGWDSYGSDPPSETAIQDAHAILNILSLISKPPSRIAPLADGGVIIWFNKEGRVECLNNGRITIEIGL</sequence>
<comment type="caution">
    <text evidence="1">The sequence shown here is derived from an EMBL/GenBank/DDBJ whole genome shotgun (WGS) entry which is preliminary data.</text>
</comment>
<dbReference type="AlphaFoldDB" id="A0A0F8VS47"/>
<name>A0A0F8VS47_9ZZZZ</name>
<dbReference type="EMBL" id="LAZR01069711">
    <property type="protein sequence ID" value="KKK47178.1"/>
    <property type="molecule type" value="Genomic_DNA"/>
</dbReference>
<organism evidence="1">
    <name type="scientific">marine sediment metagenome</name>
    <dbReference type="NCBI Taxonomy" id="412755"/>
    <lineage>
        <taxon>unclassified sequences</taxon>
        <taxon>metagenomes</taxon>
        <taxon>ecological metagenomes</taxon>
    </lineage>
</organism>
<reference evidence="1" key="1">
    <citation type="journal article" date="2015" name="Nature">
        <title>Complex archaea that bridge the gap between prokaryotes and eukaryotes.</title>
        <authorList>
            <person name="Spang A."/>
            <person name="Saw J.H."/>
            <person name="Jorgensen S.L."/>
            <person name="Zaremba-Niedzwiedzka K."/>
            <person name="Martijn J."/>
            <person name="Lind A.E."/>
            <person name="van Eijk R."/>
            <person name="Schleper C."/>
            <person name="Guy L."/>
            <person name="Ettema T.J."/>
        </authorList>
    </citation>
    <scope>NUCLEOTIDE SEQUENCE</scope>
</reference>
<feature type="non-terminal residue" evidence="1">
    <location>
        <position position="1"/>
    </location>
</feature>
<protein>
    <submittedName>
        <fullName evidence="1">Uncharacterized protein</fullName>
    </submittedName>
</protein>